<dbReference type="RefSeq" id="WP_059731727.1">
    <property type="nucleotide sequence ID" value="NZ_LOYH01000088.1"/>
</dbReference>
<evidence type="ECO:0000256" key="1">
    <source>
        <dbReference type="SAM" id="SignalP"/>
    </source>
</evidence>
<dbReference type="Proteomes" id="UP000069001">
    <property type="component" value="Unassembled WGS sequence"/>
</dbReference>
<evidence type="ECO:0000313" key="3">
    <source>
        <dbReference type="Proteomes" id="UP000069001"/>
    </source>
</evidence>
<dbReference type="EMBL" id="LOYH01000088">
    <property type="protein sequence ID" value="KVK76134.1"/>
    <property type="molecule type" value="Genomic_DNA"/>
</dbReference>
<protein>
    <recommendedName>
        <fullName evidence="4">Lipoprotein</fullName>
    </recommendedName>
</protein>
<feature type="signal peptide" evidence="1">
    <location>
        <begin position="1"/>
        <end position="19"/>
    </location>
</feature>
<keyword evidence="1" id="KW-0732">Signal</keyword>
<evidence type="ECO:0008006" key="4">
    <source>
        <dbReference type="Google" id="ProtNLM"/>
    </source>
</evidence>
<proteinExistence type="predicted"/>
<feature type="chain" id="PRO_5007120035" description="Lipoprotein" evidence="1">
    <location>
        <begin position="20"/>
        <end position="111"/>
    </location>
</feature>
<evidence type="ECO:0000313" key="2">
    <source>
        <dbReference type="EMBL" id="KVK76134.1"/>
    </source>
</evidence>
<dbReference type="AlphaFoldDB" id="A0A103ZA09"/>
<name>A0A103ZA09_BURCE</name>
<gene>
    <name evidence="2" type="ORF">WS90_24715</name>
</gene>
<accession>A0A103ZA09</accession>
<organism evidence="2 3">
    <name type="scientific">Burkholderia cepacia</name>
    <name type="common">Pseudomonas cepacia</name>
    <dbReference type="NCBI Taxonomy" id="292"/>
    <lineage>
        <taxon>Bacteria</taxon>
        <taxon>Pseudomonadati</taxon>
        <taxon>Pseudomonadota</taxon>
        <taxon>Betaproteobacteria</taxon>
        <taxon>Burkholderiales</taxon>
        <taxon>Burkholderiaceae</taxon>
        <taxon>Burkholderia</taxon>
        <taxon>Burkholderia cepacia complex</taxon>
    </lineage>
</organism>
<sequence length="111" mass="11978">MKVILTACTLFSLASSAMACDLTGVKGAISNDGQAITARQSILLTDQARTYGGYERAAAYMEQNRLEVLQNAAYSQAVKDQVSSDMLKNAQDLKCWALVCKKDSSDPGCQF</sequence>
<dbReference type="PROSITE" id="PS51257">
    <property type="entry name" value="PROKAR_LIPOPROTEIN"/>
    <property type="match status" value="1"/>
</dbReference>
<comment type="caution">
    <text evidence="2">The sequence shown here is derived from an EMBL/GenBank/DDBJ whole genome shotgun (WGS) entry which is preliminary data.</text>
</comment>
<reference evidence="2 3" key="1">
    <citation type="submission" date="2015-11" db="EMBL/GenBank/DDBJ databases">
        <title>Expanding the genomic diversity of Burkholderia species for the development of highly accurate diagnostics.</title>
        <authorList>
            <person name="Sahl J."/>
            <person name="Keim P."/>
            <person name="Wagner D."/>
        </authorList>
    </citation>
    <scope>NUCLEOTIDE SEQUENCE [LARGE SCALE GENOMIC DNA]</scope>
    <source>
        <strain evidence="2 3">MSMB1302</strain>
    </source>
</reference>